<dbReference type="CDD" id="cd00038">
    <property type="entry name" value="CAP_ED"/>
    <property type="match status" value="1"/>
</dbReference>
<organism evidence="2 3">
    <name type="scientific">Runella slithyformis (strain ATCC 29530 / DSM 19594 / LMG 11500 / NCIMB 11436 / LSU 4)</name>
    <dbReference type="NCBI Taxonomy" id="761193"/>
    <lineage>
        <taxon>Bacteria</taxon>
        <taxon>Pseudomonadati</taxon>
        <taxon>Bacteroidota</taxon>
        <taxon>Cytophagia</taxon>
        <taxon>Cytophagales</taxon>
        <taxon>Spirosomataceae</taxon>
        <taxon>Runella</taxon>
    </lineage>
</organism>
<dbReference type="KEGG" id="rsi:Runsl_5752"/>
<dbReference type="Proteomes" id="UP000000493">
    <property type="component" value="Plasmid pRUNSL05"/>
</dbReference>
<dbReference type="InterPro" id="IPR018490">
    <property type="entry name" value="cNMP-bd_dom_sf"/>
</dbReference>
<dbReference type="GO" id="GO:0003700">
    <property type="term" value="F:DNA-binding transcription factor activity"/>
    <property type="evidence" value="ECO:0007669"/>
    <property type="project" value="TreeGrafter"/>
</dbReference>
<dbReference type="PANTHER" id="PTHR24567">
    <property type="entry name" value="CRP FAMILY TRANSCRIPTIONAL REGULATORY PROTEIN"/>
    <property type="match status" value="1"/>
</dbReference>
<accession>A0A7U3ZRY1</accession>
<proteinExistence type="predicted"/>
<dbReference type="Pfam" id="PF00027">
    <property type="entry name" value="cNMP_binding"/>
    <property type="match status" value="1"/>
</dbReference>
<gene>
    <name evidence="2" type="ordered locus">Runsl_5752</name>
</gene>
<dbReference type="AlphaFoldDB" id="A0A7U3ZRY1"/>
<reference evidence="2 3" key="2">
    <citation type="journal article" date="2012" name="Stand. Genomic Sci.">
        <title>Complete genome sequence of the aquatic bacterium Runella slithyformis type strain (LSU 4(T)).</title>
        <authorList>
            <person name="Copeland A."/>
            <person name="Zhang X."/>
            <person name="Misra M."/>
            <person name="Lapidus A."/>
            <person name="Nolan M."/>
            <person name="Lucas S."/>
            <person name="Deshpande S."/>
            <person name="Cheng J.F."/>
            <person name="Tapia R."/>
            <person name="Goodwin L.A."/>
            <person name="Pitluck S."/>
            <person name="Liolios K."/>
            <person name="Pagani I."/>
            <person name="Ivanova N."/>
            <person name="Mikhailova N."/>
            <person name="Pati A."/>
            <person name="Chen A."/>
            <person name="Palaniappan K."/>
            <person name="Land M."/>
            <person name="Hauser L."/>
            <person name="Pan C."/>
            <person name="Jeffries C.D."/>
            <person name="Detter J.C."/>
            <person name="Brambilla E.M."/>
            <person name="Rohde M."/>
            <person name="Djao O.D."/>
            <person name="Goker M."/>
            <person name="Sikorski J."/>
            <person name="Tindall B.J."/>
            <person name="Woyke T."/>
            <person name="Bristow J."/>
            <person name="Eisen J.A."/>
            <person name="Markowitz V."/>
            <person name="Hugenholtz P."/>
            <person name="Kyrpides N.C."/>
            <person name="Klenk H.P."/>
            <person name="Mavromatis K."/>
        </authorList>
    </citation>
    <scope>NUCLEOTIDE SEQUENCE [LARGE SCALE GENOMIC DNA]</scope>
    <source>
        <strain evidence="3">ATCC 29530 / DSM 19594 / LMG 11500 / NCIMB 11436 / LSU 4</strain>
    </source>
</reference>
<geneLocation type="plasmid" evidence="2 3">
    <name>pRUNSL05</name>
</geneLocation>
<dbReference type="PROSITE" id="PS50042">
    <property type="entry name" value="CNMP_BINDING_3"/>
    <property type="match status" value="1"/>
</dbReference>
<name>A0A7U3ZRY1_RUNSL</name>
<dbReference type="SUPFAM" id="SSF51206">
    <property type="entry name" value="cAMP-binding domain-like"/>
    <property type="match status" value="1"/>
</dbReference>
<keyword evidence="3" id="KW-1185">Reference proteome</keyword>
<evidence type="ECO:0000313" key="2">
    <source>
        <dbReference type="EMBL" id="AEI52237.1"/>
    </source>
</evidence>
<dbReference type="InterPro" id="IPR050397">
    <property type="entry name" value="Env_Response_Regulators"/>
</dbReference>
<protein>
    <submittedName>
        <fullName evidence="2">Transcriptional regulator, Crp/Fnr family</fullName>
    </submittedName>
</protein>
<keyword evidence="2" id="KW-0614">Plasmid</keyword>
<evidence type="ECO:0000259" key="1">
    <source>
        <dbReference type="PROSITE" id="PS50042"/>
    </source>
</evidence>
<dbReference type="SMART" id="SM00100">
    <property type="entry name" value="cNMP"/>
    <property type="match status" value="1"/>
</dbReference>
<dbReference type="Gene3D" id="2.60.120.10">
    <property type="entry name" value="Jelly Rolls"/>
    <property type="match status" value="1"/>
</dbReference>
<sequence length="194" mass="22543">MDNAFENYIQSYFGVPAETVAEIVSYFRPQSLVKGDFFLKEGAHCDKMGFVQSGIVREYLTDEHGREVTKWISTQGYFVVDIAGFLFQSPARWNLQALSDCELLVIHKSDYAQISQKVPQWPQLEKLFIARCFTILEQRIVTHLSLSSEERYALFFSHYRELFNLVPLQYLASMLGMTPETFSRIRNKWAKKSS</sequence>
<feature type="domain" description="Cyclic nucleotide-binding" evidence="1">
    <location>
        <begin position="11"/>
        <end position="114"/>
    </location>
</feature>
<dbReference type="GO" id="GO:0005829">
    <property type="term" value="C:cytosol"/>
    <property type="evidence" value="ECO:0007669"/>
    <property type="project" value="TreeGrafter"/>
</dbReference>
<dbReference type="EMBL" id="CP002864">
    <property type="protein sequence ID" value="AEI52237.1"/>
    <property type="molecule type" value="Genomic_DNA"/>
</dbReference>
<dbReference type="RefSeq" id="WP_013921777.1">
    <property type="nucleotide sequence ID" value="NC_015695.1"/>
</dbReference>
<dbReference type="InterPro" id="IPR014710">
    <property type="entry name" value="RmlC-like_jellyroll"/>
</dbReference>
<evidence type="ECO:0000313" key="3">
    <source>
        <dbReference type="Proteomes" id="UP000000493"/>
    </source>
</evidence>
<dbReference type="InterPro" id="IPR000595">
    <property type="entry name" value="cNMP-bd_dom"/>
</dbReference>
<reference evidence="3" key="1">
    <citation type="submission" date="2011-06" db="EMBL/GenBank/DDBJ databases">
        <title>The complete genome of plasmid 5 of Runella slithyformis DSM 19594.</title>
        <authorList>
            <consortium name="US DOE Joint Genome Institute (JGI-PGF)"/>
            <person name="Lucas S."/>
            <person name="Han J."/>
            <person name="Lapidus A."/>
            <person name="Bruce D."/>
            <person name="Goodwin L."/>
            <person name="Pitluck S."/>
            <person name="Peters L."/>
            <person name="Kyrpides N."/>
            <person name="Mavromatis K."/>
            <person name="Ivanova N."/>
            <person name="Ovchinnikova G."/>
            <person name="Zhang X."/>
            <person name="Misra M."/>
            <person name="Detter J.C."/>
            <person name="Tapia R."/>
            <person name="Han C."/>
            <person name="Land M."/>
            <person name="Hauser L."/>
            <person name="Markowitz V."/>
            <person name="Cheng J.-F."/>
            <person name="Hugenholtz P."/>
            <person name="Woyke T."/>
            <person name="Wu D."/>
            <person name="Tindall B."/>
            <person name="Faehrich R."/>
            <person name="Brambilla E."/>
            <person name="Klenk H.-P."/>
            <person name="Eisen J.A."/>
        </authorList>
    </citation>
    <scope>NUCLEOTIDE SEQUENCE [LARGE SCALE GENOMIC DNA]</scope>
    <source>
        <strain evidence="3">ATCC 29530 / DSM 19594 / LMG 11500 / NCIMB 11436 / LSU 4</strain>
        <plasmid evidence="3">pRUNSL05</plasmid>
    </source>
</reference>
<dbReference type="PANTHER" id="PTHR24567:SF76">
    <property type="entry name" value="CYCLIC NUCLEOTIDE-BINDING DOMAIN PROTEIN"/>
    <property type="match status" value="1"/>
</dbReference>